<dbReference type="Pfam" id="PF07521">
    <property type="entry name" value="RMMBL"/>
    <property type="match status" value="1"/>
</dbReference>
<dbReference type="Pfam" id="PF10996">
    <property type="entry name" value="Beta-Casp"/>
    <property type="match status" value="1"/>
</dbReference>
<feature type="domain" description="Beta-Casp" evidence="3">
    <location>
        <begin position="263"/>
        <end position="383"/>
    </location>
</feature>
<dbReference type="SUPFAM" id="SSF56281">
    <property type="entry name" value="Metallo-hydrolase/oxidoreductase"/>
    <property type="match status" value="1"/>
</dbReference>
<dbReference type="SMART" id="SM00849">
    <property type="entry name" value="Lactamase_B"/>
    <property type="match status" value="1"/>
</dbReference>
<dbReference type="GO" id="GO:0004521">
    <property type="term" value="F:RNA endonuclease activity"/>
    <property type="evidence" value="ECO:0007669"/>
    <property type="project" value="TreeGrafter"/>
</dbReference>
<dbReference type="EMBL" id="MCGG01000021">
    <property type="protein sequence ID" value="OEJ67583.1"/>
    <property type="molecule type" value="Genomic_DNA"/>
</dbReference>
<dbReference type="PANTHER" id="PTHR11203">
    <property type="entry name" value="CLEAVAGE AND POLYADENYLATION SPECIFICITY FACTOR FAMILY MEMBER"/>
    <property type="match status" value="1"/>
</dbReference>
<dbReference type="InterPro" id="IPR022712">
    <property type="entry name" value="Beta_Casp"/>
</dbReference>
<dbReference type="OrthoDB" id="9803916at2"/>
<dbReference type="Gene3D" id="3.60.15.10">
    <property type="entry name" value="Ribonuclease Z/Hydroxyacylglutathione hydrolase-like"/>
    <property type="match status" value="1"/>
</dbReference>
<dbReference type="SMART" id="SM01027">
    <property type="entry name" value="Beta-Casp"/>
    <property type="match status" value="1"/>
</dbReference>
<dbReference type="InterPro" id="IPR050698">
    <property type="entry name" value="MBL"/>
</dbReference>
<dbReference type="STRING" id="28181.BEN30_09150"/>
<feature type="domain" description="Metallo-beta-lactamase" evidence="2">
    <location>
        <begin position="21"/>
        <end position="247"/>
    </location>
</feature>
<evidence type="ECO:0000313" key="5">
    <source>
        <dbReference type="Proteomes" id="UP000095347"/>
    </source>
</evidence>
<evidence type="ECO:0000313" key="4">
    <source>
        <dbReference type="EMBL" id="OEJ67583.1"/>
    </source>
</evidence>
<keyword evidence="5" id="KW-1185">Reference proteome</keyword>
<dbReference type="Gene3D" id="3.40.50.10890">
    <property type="match status" value="1"/>
</dbReference>
<proteinExistence type="predicted"/>
<dbReference type="PANTHER" id="PTHR11203:SF37">
    <property type="entry name" value="INTEGRATOR COMPLEX SUBUNIT 11"/>
    <property type="match status" value="1"/>
</dbReference>
<comment type="caution">
    <text evidence="4">The sequence shown here is derived from an EMBL/GenBank/DDBJ whole genome shotgun (WGS) entry which is preliminary data.</text>
</comment>
<sequence length="536" mass="60228">MNKQLTKNVEVKFLGAAGTVTGSCYMVSHPGGKFLVDCGLFQGSKTLRSLNYAPFPFDPNSIEFVVLTHAHVDHSGLIPKLVKAGFRGPVYTTQGSRDLLTYMLPDSGYIHETEVKRLNRRNVRRGDPIVEPIYTKNQAEASLDSVVVRPYDEWFEATQGVQLRLWNAGHILGSASVEITVEADEGQLRLLFSGDIGPQEKSFQEVPESPTGIDYLFVESTYGDRDREDLTLQERRDLLKREIMDGLNAGGNVLIPAFAVERTQELLYDIGLLLKDKDLPPVSVYLDSPLAIRATEVFEEHEGDLNDIEGRGGVFRNPHFHFVNRAEDSKALDRITSGAIIIAASGMCDAGRIRYHLRSNLWRPQATVLFVGYQVPGSMGAMLLANKETVRIHGQEVAVRARIRRIDSYSAHADQNELVEWACARMPVKRGIFLTHGDDPARATLRDHLTAHGCEPGHIFIPRLDETYVLSLSGKVHHSLVKARIDQEEMYERDWHNEYASFLVHLSDTLRTQDSDHARHKTLNKLRDELQRLGNA</sequence>
<dbReference type="InterPro" id="IPR001279">
    <property type="entry name" value="Metallo-B-lactamas"/>
</dbReference>
<organism evidence="4 5">
    <name type="scientific">Magnetovibrio blakemorei</name>
    <dbReference type="NCBI Taxonomy" id="28181"/>
    <lineage>
        <taxon>Bacteria</taxon>
        <taxon>Pseudomonadati</taxon>
        <taxon>Pseudomonadota</taxon>
        <taxon>Alphaproteobacteria</taxon>
        <taxon>Rhodospirillales</taxon>
        <taxon>Magnetovibrionaceae</taxon>
        <taxon>Magnetovibrio</taxon>
    </lineage>
</organism>
<dbReference type="PROSITE" id="PS51257">
    <property type="entry name" value="PROKAR_LIPOPROTEIN"/>
    <property type="match status" value="1"/>
</dbReference>
<gene>
    <name evidence="4" type="ORF">BEN30_09150</name>
</gene>
<evidence type="ECO:0000259" key="2">
    <source>
        <dbReference type="SMART" id="SM00849"/>
    </source>
</evidence>
<dbReference type="GO" id="GO:0016787">
    <property type="term" value="F:hydrolase activity"/>
    <property type="evidence" value="ECO:0007669"/>
    <property type="project" value="UniProtKB-KW"/>
</dbReference>
<dbReference type="InterPro" id="IPR036866">
    <property type="entry name" value="RibonucZ/Hydroxyglut_hydro"/>
</dbReference>
<keyword evidence="1 4" id="KW-0378">Hydrolase</keyword>
<dbReference type="InterPro" id="IPR011108">
    <property type="entry name" value="RMMBL"/>
</dbReference>
<accession>A0A1E5Q894</accession>
<dbReference type="RefSeq" id="WP_069957736.1">
    <property type="nucleotide sequence ID" value="NZ_MCGG01000021.1"/>
</dbReference>
<dbReference type="Pfam" id="PF00753">
    <property type="entry name" value="Lactamase_B"/>
    <property type="match status" value="1"/>
</dbReference>
<evidence type="ECO:0000259" key="3">
    <source>
        <dbReference type="SMART" id="SM01027"/>
    </source>
</evidence>
<protein>
    <submittedName>
        <fullName evidence="4">MBL fold metallo-hydrolase</fullName>
    </submittedName>
</protein>
<name>A0A1E5Q894_9PROT</name>
<dbReference type="AlphaFoldDB" id="A0A1E5Q894"/>
<reference evidence="5" key="1">
    <citation type="submission" date="2016-07" db="EMBL/GenBank/DDBJ databases">
        <authorList>
            <person name="Florea S."/>
            <person name="Webb J.S."/>
            <person name="Jaromczyk J."/>
            <person name="Schardl C.L."/>
        </authorList>
    </citation>
    <scope>NUCLEOTIDE SEQUENCE [LARGE SCALE GENOMIC DNA]</scope>
    <source>
        <strain evidence="5">MV-1</strain>
    </source>
</reference>
<dbReference type="Proteomes" id="UP000095347">
    <property type="component" value="Unassembled WGS sequence"/>
</dbReference>
<dbReference type="CDD" id="cd16295">
    <property type="entry name" value="TTHA0252-CPSF-like_MBL-fold"/>
    <property type="match status" value="1"/>
</dbReference>
<evidence type="ECO:0000256" key="1">
    <source>
        <dbReference type="ARBA" id="ARBA00022801"/>
    </source>
</evidence>